<dbReference type="AlphaFoldDB" id="C0NY18"/>
<name>C0NY18_AJECG</name>
<evidence type="ECO:0000313" key="2">
    <source>
        <dbReference type="Proteomes" id="UP000001631"/>
    </source>
</evidence>
<accession>C0NY18</accession>
<protein>
    <submittedName>
        <fullName evidence="1">Uncharacterized protein</fullName>
    </submittedName>
</protein>
<dbReference type="EMBL" id="GG663376">
    <property type="protein sequence ID" value="EEH03686.1"/>
    <property type="molecule type" value="Genomic_DNA"/>
</dbReference>
<dbReference type="InParanoid" id="C0NY18"/>
<dbReference type="RefSeq" id="XP_045284167.1">
    <property type="nucleotide sequence ID" value="XM_045434861.1"/>
</dbReference>
<evidence type="ECO:0000313" key="1">
    <source>
        <dbReference type="EMBL" id="EEH03686.1"/>
    </source>
</evidence>
<gene>
    <name evidence="1" type="ORF">HCBG_07812</name>
</gene>
<dbReference type="Proteomes" id="UP000001631">
    <property type="component" value="Unassembled WGS sequence"/>
</dbReference>
<reference evidence="1" key="1">
    <citation type="submission" date="2009-02" db="EMBL/GenBank/DDBJ databases">
        <title>The Genome Sequence of Ajellomyces capsulatus strain G186AR.</title>
        <authorList>
            <consortium name="The Broad Institute Genome Sequencing Platform"/>
            <person name="Champion M."/>
            <person name="Cuomo C."/>
            <person name="Ma L.-J."/>
            <person name="Henn M.R."/>
            <person name="Sil A."/>
            <person name="Goldman B."/>
            <person name="Young S.K."/>
            <person name="Kodira C.D."/>
            <person name="Zeng Q."/>
            <person name="Koehrsen M."/>
            <person name="Alvarado L."/>
            <person name="Berlin A."/>
            <person name="Borenstein D."/>
            <person name="Chen Z."/>
            <person name="Engels R."/>
            <person name="Freedman E."/>
            <person name="Gellesch M."/>
            <person name="Goldberg J."/>
            <person name="Griggs A."/>
            <person name="Gujja S."/>
            <person name="Heiman D."/>
            <person name="Hepburn T."/>
            <person name="Howarth C."/>
            <person name="Jen D."/>
            <person name="Larson L."/>
            <person name="Lewis B."/>
            <person name="Mehta T."/>
            <person name="Park D."/>
            <person name="Pearson M."/>
            <person name="Roberts A."/>
            <person name="Saif S."/>
            <person name="Shea T."/>
            <person name="Shenoy N."/>
            <person name="Sisk P."/>
            <person name="Stolte C."/>
            <person name="Sykes S."/>
            <person name="Walk T."/>
            <person name="White J."/>
            <person name="Yandava C."/>
            <person name="Klein B."/>
            <person name="McEwen J.G."/>
            <person name="Puccia R."/>
            <person name="Goldman G.H."/>
            <person name="Felipe M.S."/>
            <person name="Nino-Vega G."/>
            <person name="San-Blas G."/>
            <person name="Taylor J."/>
            <person name="Mendoza L."/>
            <person name="Galagan J."/>
            <person name="Nusbaum C."/>
            <person name="Birren B."/>
        </authorList>
    </citation>
    <scope>NUCLEOTIDE SEQUENCE</scope>
    <source>
        <strain evidence="1">G186AR</strain>
    </source>
</reference>
<organism evidence="1 2">
    <name type="scientific">Ajellomyces capsulatus (strain G186AR / H82 / ATCC MYA-2454 / RMSCC 2432)</name>
    <name type="common">Darling's disease fungus</name>
    <name type="synonym">Histoplasma capsulatum</name>
    <dbReference type="NCBI Taxonomy" id="447093"/>
    <lineage>
        <taxon>Eukaryota</taxon>
        <taxon>Fungi</taxon>
        <taxon>Dikarya</taxon>
        <taxon>Ascomycota</taxon>
        <taxon>Pezizomycotina</taxon>
        <taxon>Eurotiomycetes</taxon>
        <taxon>Eurotiomycetidae</taxon>
        <taxon>Onygenales</taxon>
        <taxon>Ajellomycetaceae</taxon>
        <taxon>Histoplasma</taxon>
    </lineage>
</organism>
<dbReference type="HOGENOM" id="CLU_2196143_0_0_1"/>
<proteinExistence type="predicted"/>
<keyword evidence="2" id="KW-1185">Reference proteome</keyword>
<sequence length="108" mass="12250">MRCQISFETDTTLCHGHGGGMQHKLALLGQGHRPLLFLVATLSGPDSTRMLYACLGCVEIHLRAPWYWMQAGDLSHKIIRSHHNSYVDSPGWSFGLPWKLRRSFQAIF</sequence>
<dbReference type="GeneID" id="69040828"/>